<dbReference type="RefSeq" id="WP_179927909.1">
    <property type="nucleotide sequence ID" value="NZ_JACCDD010000006.1"/>
</dbReference>
<gene>
    <name evidence="1" type="ORF">HZS79_11255</name>
</gene>
<dbReference type="EMBL" id="JACCDD010000006">
    <property type="protein sequence ID" value="NYS45519.1"/>
    <property type="molecule type" value="Genomic_DNA"/>
</dbReference>
<dbReference type="Pfam" id="PF05594">
    <property type="entry name" value="Fil_haemagg"/>
    <property type="match status" value="1"/>
</dbReference>
<comment type="caution">
    <text evidence="1">The sequence shown here is derived from an EMBL/GenBank/DDBJ whole genome shotgun (WGS) entry which is preliminary data.</text>
</comment>
<dbReference type="InterPro" id="IPR008619">
    <property type="entry name" value="Filamentous_hemagglutn_rpt"/>
</dbReference>
<proteinExistence type="predicted"/>
<dbReference type="Proteomes" id="UP000528918">
    <property type="component" value="Unassembled WGS sequence"/>
</dbReference>
<organism evidence="1 2">
    <name type="scientific">Vreelandella zhaodongensis</name>
    <name type="common">Halomonas zhaodongensis</name>
    <dbReference type="NCBI Taxonomy" id="1176240"/>
    <lineage>
        <taxon>Bacteria</taxon>
        <taxon>Pseudomonadati</taxon>
        <taxon>Pseudomonadota</taxon>
        <taxon>Gammaproteobacteria</taxon>
        <taxon>Oceanospirillales</taxon>
        <taxon>Halomonadaceae</taxon>
        <taxon>Vreelandella</taxon>
    </lineage>
</organism>
<sequence>MAVDCQWYRIALSASQTAQLTNDIVWLVTQTVQLPNGSTTTALMPKVYLAPREGDLATKGELLGGHGTLISARDIDLALSGDLNNSDTIAGRNMVDISAQSLSNSGGMAEAVEYIRHVYGLGSSSAPRYCR</sequence>
<keyword evidence="2" id="KW-1185">Reference proteome</keyword>
<evidence type="ECO:0000313" key="2">
    <source>
        <dbReference type="Proteomes" id="UP000528918"/>
    </source>
</evidence>
<protein>
    <submittedName>
        <fullName evidence="1">Uncharacterized protein</fullName>
    </submittedName>
</protein>
<name>A0ABX2SVP5_VREZH</name>
<reference evidence="1 2" key="1">
    <citation type="journal article" date="2013" name="Antonie Van Leeuwenhoek">
        <title>Halomonas zhaodongensis sp. nov., a slightly halophilic bacterium isolated from saline-alkaline soils in Zhaodong, China.</title>
        <authorList>
            <person name="Jiang J."/>
            <person name="Pan Y."/>
            <person name="Meng L."/>
            <person name="Hu S."/>
            <person name="Zhang X."/>
            <person name="Hu B."/>
            <person name="Meng J."/>
            <person name="Li C."/>
            <person name="Huang H."/>
            <person name="Wang K."/>
            <person name="Su T."/>
        </authorList>
    </citation>
    <scope>NUCLEOTIDE SEQUENCE [LARGE SCALE GENOMIC DNA]</scope>
    <source>
        <strain evidence="1 2">NEAU-ST10-25</strain>
    </source>
</reference>
<accession>A0ABX2SVP5</accession>
<evidence type="ECO:0000313" key="1">
    <source>
        <dbReference type="EMBL" id="NYS45519.1"/>
    </source>
</evidence>